<keyword evidence="7" id="KW-1185">Reference proteome</keyword>
<dbReference type="RefSeq" id="XP_058339237.1">
    <property type="nucleotide sequence ID" value="XM_058490002.1"/>
</dbReference>
<accession>A0AAD7XVA6</accession>
<feature type="region of interest" description="Disordered" evidence="4">
    <location>
        <begin position="75"/>
        <end position="111"/>
    </location>
</feature>
<dbReference type="Proteomes" id="UP001234581">
    <property type="component" value="Unassembled WGS sequence"/>
</dbReference>
<evidence type="ECO:0000256" key="4">
    <source>
        <dbReference type="SAM" id="MobiDB-lite"/>
    </source>
</evidence>
<dbReference type="AlphaFoldDB" id="A0AAD7XVA6"/>
<comment type="caution">
    <text evidence="6">The sequence shown here is derived from an EMBL/GenBank/DDBJ whole genome shotgun (WGS) entry which is preliminary data.</text>
</comment>
<keyword evidence="2" id="KW-0294">Fucose metabolism</keyword>
<dbReference type="GeneID" id="83217423"/>
<sequence>MIFRSKVTLLAVLSIIYLFFFVIPRLSSDIDDPDLVEPSWRWQYTRPATLPSYRAAPPPPTDAIVESSIYTLSNQPDNDDNNNVVDDEQQQQQQPTPTPPIEQEQQQDDAHSYDPNEKFITFFTHSGFQNQLIQVENGILLAWYLNRTLILPRALLGEAFGWSYFGKLHLEHMLHDPVKENDSTMPATDICEFLADDLAFWDVPCPDRSRHSVVPFDEIFDLSWAKEHVRIVLRERSDFDWLDEKYHIRRAGVPDQGNGSYVDGDILFFKGATRYDWRIFDTPRKSHRLGKYAESLDIFELRKRQEKLIHFSSLFGTGKLPIRRPEHYEFLRTLQRSITYRHPAVLAVAEQIVETLGGQGNFIGLHVRSGDGWFVKALPENIYSIVSQIGKALESRSTSQQQQQKVITPTSSPPNLQQCLTMAKSGDATMIYLATDARLPRDNPAFAPIWQRYPCTFTLDEVISLEAWDALDRVLDPNTGNSMRKFLLPLVDASVASRGWFFIGSKGSTFSGYIYRLHDVFWSNAKKQQLIDPSSSS</sequence>
<dbReference type="Pfam" id="PF10250">
    <property type="entry name" value="O-FucT"/>
    <property type="match status" value="1"/>
</dbReference>
<reference evidence="6 7" key="1">
    <citation type="submission" date="2023-03" db="EMBL/GenBank/DDBJ databases">
        <title>Genome sequence of Lichtheimia ornata CBS 291.66.</title>
        <authorList>
            <person name="Mohabir J.T."/>
            <person name="Shea T.P."/>
            <person name="Kurbessoian T."/>
            <person name="Berby B."/>
            <person name="Fontaine J."/>
            <person name="Livny J."/>
            <person name="Gnirke A."/>
            <person name="Stajich J.E."/>
            <person name="Cuomo C.A."/>
        </authorList>
    </citation>
    <scope>NUCLEOTIDE SEQUENCE [LARGE SCALE GENOMIC DNA]</scope>
    <source>
        <strain evidence="6">CBS 291.66</strain>
    </source>
</reference>
<feature type="transmembrane region" description="Helical" evidence="5">
    <location>
        <begin position="7"/>
        <end position="26"/>
    </location>
</feature>
<evidence type="ECO:0000313" key="7">
    <source>
        <dbReference type="Proteomes" id="UP001234581"/>
    </source>
</evidence>
<keyword evidence="5" id="KW-0812">Transmembrane</keyword>
<dbReference type="CDD" id="cd11296">
    <property type="entry name" value="O-FucT_like"/>
    <property type="match status" value="1"/>
</dbReference>
<dbReference type="Gene3D" id="3.40.50.11350">
    <property type="match status" value="1"/>
</dbReference>
<dbReference type="EMBL" id="JARTCD010000063">
    <property type="protein sequence ID" value="KAJ8654323.1"/>
    <property type="molecule type" value="Genomic_DNA"/>
</dbReference>
<dbReference type="GO" id="GO:0006004">
    <property type="term" value="P:fucose metabolic process"/>
    <property type="evidence" value="ECO:0007669"/>
    <property type="project" value="UniProtKB-KW"/>
</dbReference>
<keyword evidence="1" id="KW-0808">Transferase</keyword>
<dbReference type="PANTHER" id="PTHR36050:SF1">
    <property type="entry name" value="O-FUCOSYLTRANSFERASE 30"/>
    <property type="match status" value="1"/>
</dbReference>
<evidence type="ECO:0000256" key="3">
    <source>
        <dbReference type="ARBA" id="ARBA00023277"/>
    </source>
</evidence>
<name>A0AAD7XVA6_9FUNG</name>
<keyword evidence="5" id="KW-1133">Transmembrane helix</keyword>
<evidence type="ECO:0000256" key="5">
    <source>
        <dbReference type="SAM" id="Phobius"/>
    </source>
</evidence>
<keyword evidence="5" id="KW-0472">Membrane</keyword>
<protein>
    <recommendedName>
        <fullName evidence="8">O-fucosyltransferase family protein</fullName>
    </recommendedName>
</protein>
<organism evidence="6 7">
    <name type="scientific">Lichtheimia ornata</name>
    <dbReference type="NCBI Taxonomy" id="688661"/>
    <lineage>
        <taxon>Eukaryota</taxon>
        <taxon>Fungi</taxon>
        <taxon>Fungi incertae sedis</taxon>
        <taxon>Mucoromycota</taxon>
        <taxon>Mucoromycotina</taxon>
        <taxon>Mucoromycetes</taxon>
        <taxon>Mucorales</taxon>
        <taxon>Lichtheimiaceae</taxon>
        <taxon>Lichtheimia</taxon>
    </lineage>
</organism>
<feature type="compositionally biased region" description="Acidic residues" evidence="4">
    <location>
        <begin position="77"/>
        <end position="89"/>
    </location>
</feature>
<evidence type="ECO:0000256" key="2">
    <source>
        <dbReference type="ARBA" id="ARBA00023253"/>
    </source>
</evidence>
<evidence type="ECO:0000256" key="1">
    <source>
        <dbReference type="ARBA" id="ARBA00022679"/>
    </source>
</evidence>
<proteinExistence type="predicted"/>
<evidence type="ECO:0000313" key="6">
    <source>
        <dbReference type="EMBL" id="KAJ8654323.1"/>
    </source>
</evidence>
<dbReference type="GO" id="GO:0016740">
    <property type="term" value="F:transferase activity"/>
    <property type="evidence" value="ECO:0007669"/>
    <property type="project" value="UniProtKB-KW"/>
</dbReference>
<gene>
    <name evidence="6" type="ORF">O0I10_010019</name>
</gene>
<dbReference type="InterPro" id="IPR019378">
    <property type="entry name" value="GDP-Fuc_O-FucTrfase"/>
</dbReference>
<evidence type="ECO:0008006" key="8">
    <source>
        <dbReference type="Google" id="ProtNLM"/>
    </source>
</evidence>
<dbReference type="PANTHER" id="PTHR36050">
    <property type="entry name" value="O-FUCOSYLTRANSFERASE 30"/>
    <property type="match status" value="1"/>
</dbReference>
<keyword evidence="3" id="KW-0119">Carbohydrate metabolism</keyword>